<name>A0AAJ6N7W6_9PAST</name>
<dbReference type="Proteomes" id="UP001236239">
    <property type="component" value="Unassembled WGS sequence"/>
</dbReference>
<organism evidence="2 3">
    <name type="scientific">Phocoenobacter skyensis</name>
    <dbReference type="NCBI Taxonomy" id="97481"/>
    <lineage>
        <taxon>Bacteria</taxon>
        <taxon>Pseudomonadati</taxon>
        <taxon>Pseudomonadota</taxon>
        <taxon>Gammaproteobacteria</taxon>
        <taxon>Pasteurellales</taxon>
        <taxon>Pasteurellaceae</taxon>
        <taxon>Phocoenobacter</taxon>
    </lineage>
</organism>
<dbReference type="InterPro" id="IPR017946">
    <property type="entry name" value="PLC-like_Pdiesterase_TIM-brl"/>
</dbReference>
<dbReference type="EMBL" id="JASAYQ010000001">
    <property type="protein sequence ID" value="MDP8171816.1"/>
    <property type="molecule type" value="Genomic_DNA"/>
</dbReference>
<gene>
    <name evidence="2" type="ORF">QJU93_00325</name>
</gene>
<dbReference type="Gene3D" id="3.20.20.190">
    <property type="entry name" value="Phosphatidylinositol (PI) phosphodiesterase"/>
    <property type="match status" value="1"/>
</dbReference>
<dbReference type="GO" id="GO:0008081">
    <property type="term" value="F:phosphoric diester hydrolase activity"/>
    <property type="evidence" value="ECO:0007669"/>
    <property type="project" value="InterPro"/>
</dbReference>
<dbReference type="Pfam" id="PF03009">
    <property type="entry name" value="GDPD"/>
    <property type="match status" value="1"/>
</dbReference>
<protein>
    <submittedName>
        <fullName evidence="2">Glycerophosphodiester phosphodiesterase family protein</fullName>
    </submittedName>
</protein>
<evidence type="ECO:0000313" key="2">
    <source>
        <dbReference type="EMBL" id="MDP8171816.1"/>
    </source>
</evidence>
<accession>A0AAJ6N7W6</accession>
<dbReference type="PROSITE" id="PS51704">
    <property type="entry name" value="GP_PDE"/>
    <property type="match status" value="1"/>
</dbReference>
<feature type="domain" description="GP-PDE" evidence="1">
    <location>
        <begin position="12"/>
        <end position="266"/>
    </location>
</feature>
<dbReference type="SUPFAM" id="SSF51695">
    <property type="entry name" value="PLC-like phosphodiesterases"/>
    <property type="match status" value="1"/>
</dbReference>
<dbReference type="PANTHER" id="PTHR46211:SF1">
    <property type="entry name" value="GLYCEROPHOSPHODIESTER PHOSPHODIESTERASE, CYTOPLASMIC"/>
    <property type="match status" value="1"/>
</dbReference>
<dbReference type="InterPro" id="IPR030395">
    <property type="entry name" value="GP_PDE_dom"/>
</dbReference>
<proteinExistence type="predicted"/>
<dbReference type="RefSeq" id="WP_306373481.1">
    <property type="nucleotide sequence ID" value="NZ_JASAYK010000001.1"/>
</dbReference>
<dbReference type="AlphaFoldDB" id="A0AAJ6N7W6"/>
<evidence type="ECO:0000259" key="1">
    <source>
        <dbReference type="PROSITE" id="PS51704"/>
    </source>
</evidence>
<evidence type="ECO:0000313" key="3">
    <source>
        <dbReference type="Proteomes" id="UP001236239"/>
    </source>
</evidence>
<sequence length="274" mass="31187">MFNFNATQENKIFANSHRGYKSAYPENTMHAFIAAHNAGTKTIELDVRMTIDEELVVIHDPIIDRVSTGSGSVEKSTLDYLMQFDYGIKFTPQFAQTKVPLLSQVLEWAVQNDIGLVIELKQRTNTERFVQKIVEVLTQTQAIDNVLLLAFDHGLINQVKDILPQVKIQVVTLARYLDPLKAVQLSRADSVCCEYEFVKREDLVAYKNAGLITRLYLHEPKDNEETLVTYHKKFGFDTEPEILEWLSAGLIDMLSHDDISYLKKLIIKAGKIPA</sequence>
<comment type="caution">
    <text evidence="2">The sequence shown here is derived from an EMBL/GenBank/DDBJ whole genome shotgun (WGS) entry which is preliminary data.</text>
</comment>
<reference evidence="2" key="1">
    <citation type="journal article" date="2023" name="Front. Microbiol.">
        <title>Phylogeography and host specificity of Pasteurellaceae pathogenic to sea-farmed fish in the north-east Atlantic.</title>
        <authorList>
            <person name="Gulla S."/>
            <person name="Colquhoun D.J."/>
            <person name="Olsen A.B."/>
            <person name="Spilsberg B."/>
            <person name="Lagesen K."/>
            <person name="Aakesson C.P."/>
            <person name="Strom S."/>
            <person name="Manji F."/>
            <person name="Birkbeck T.H."/>
            <person name="Nilsen H.K."/>
        </authorList>
    </citation>
    <scope>NUCLEOTIDE SEQUENCE</scope>
    <source>
        <strain evidence="2">TW16_20</strain>
    </source>
</reference>
<dbReference type="GO" id="GO:0006629">
    <property type="term" value="P:lipid metabolic process"/>
    <property type="evidence" value="ECO:0007669"/>
    <property type="project" value="InterPro"/>
</dbReference>
<dbReference type="PANTHER" id="PTHR46211">
    <property type="entry name" value="GLYCEROPHOSPHORYL DIESTER PHOSPHODIESTERASE"/>
    <property type="match status" value="1"/>
</dbReference>